<dbReference type="InterPro" id="IPR001245">
    <property type="entry name" value="Ser-Thr/Tyr_kinase_cat_dom"/>
</dbReference>
<organism evidence="2 3">
    <name type="scientific">Phytophthora boehmeriae</name>
    <dbReference type="NCBI Taxonomy" id="109152"/>
    <lineage>
        <taxon>Eukaryota</taxon>
        <taxon>Sar</taxon>
        <taxon>Stramenopiles</taxon>
        <taxon>Oomycota</taxon>
        <taxon>Peronosporomycetes</taxon>
        <taxon>Peronosporales</taxon>
        <taxon>Peronosporaceae</taxon>
        <taxon>Phytophthora</taxon>
    </lineage>
</organism>
<keyword evidence="3" id="KW-1185">Reference proteome</keyword>
<name>A0A8T1XET1_9STRA</name>
<dbReference type="Proteomes" id="UP000693981">
    <property type="component" value="Unassembled WGS sequence"/>
</dbReference>
<dbReference type="PANTHER" id="PTHR44329:SF214">
    <property type="entry name" value="PROTEIN KINASE DOMAIN-CONTAINING PROTEIN"/>
    <property type="match status" value="1"/>
</dbReference>
<dbReference type="PROSITE" id="PS00108">
    <property type="entry name" value="PROTEIN_KINASE_ST"/>
    <property type="match status" value="1"/>
</dbReference>
<dbReference type="GO" id="GO:0004674">
    <property type="term" value="F:protein serine/threonine kinase activity"/>
    <property type="evidence" value="ECO:0007669"/>
    <property type="project" value="TreeGrafter"/>
</dbReference>
<comment type="caution">
    <text evidence="2">The sequence shown here is derived from an EMBL/GenBank/DDBJ whole genome shotgun (WGS) entry which is preliminary data.</text>
</comment>
<dbReference type="PROSITE" id="PS50011">
    <property type="entry name" value="PROTEIN_KINASE_DOM"/>
    <property type="match status" value="1"/>
</dbReference>
<sequence>MSLVVRELEVLTQEIEDKEPNLYQPGQSIRALQSWRALGEYHVEKMTIFELLCELEQMCEDSSVKSVNDMNRNAYNRLMDIFKQLTVRSDTPTRNLVEQYKRILLEFRASLMRSAAAGSSEIAQFAASRQGAENNFLIHGRIDRFVTAACLSNTTGNPDWREQWESQRVQQQHEFMKKLDVDSMASLLEDIADEKERDDAQTLVSFELSKNAKTCATYLSTSFTGAKSTLSALATMKDVDWFIPEYEVEFDAFHEFSSGAFGSVHHGKWKHAEVVVKKVKLGSSSDAAAFVNEVKIWHKLRHPYVIQLFGACHTKQPFFVCEFAPNGQLDHYLKTNGGDVWKKLYEAALGLQYLHWMGVIHGDLKCNNILVGGDGATKLADFGLSSLSSSIILIEPESEIDSGDKPRPVGAIRWKAPEMLKGEKGTLASDVYSFGMCIIEAVSGEYPWGMRLPDVAVKYHVLHKTLPKRPAMIDGDAWSLVEQMCRYAPEDRMGIRQVVEALQNKC</sequence>
<reference evidence="2" key="1">
    <citation type="submission" date="2021-02" db="EMBL/GenBank/DDBJ databases">
        <authorList>
            <person name="Palmer J.M."/>
        </authorList>
    </citation>
    <scope>NUCLEOTIDE SEQUENCE</scope>
    <source>
        <strain evidence="2">SCRP23</strain>
    </source>
</reference>
<evidence type="ECO:0000313" key="2">
    <source>
        <dbReference type="EMBL" id="KAG7402149.1"/>
    </source>
</evidence>
<accession>A0A8T1XET1</accession>
<dbReference type="EMBL" id="JAGDFL010000003">
    <property type="protein sequence ID" value="KAG7402149.1"/>
    <property type="molecule type" value="Genomic_DNA"/>
</dbReference>
<dbReference type="OrthoDB" id="122634at2759"/>
<dbReference type="InterPro" id="IPR008271">
    <property type="entry name" value="Ser/Thr_kinase_AS"/>
</dbReference>
<proteinExistence type="predicted"/>
<protein>
    <recommendedName>
        <fullName evidence="1">Protein kinase domain-containing protein</fullName>
    </recommendedName>
</protein>
<evidence type="ECO:0000259" key="1">
    <source>
        <dbReference type="PROSITE" id="PS50011"/>
    </source>
</evidence>
<dbReference type="InterPro" id="IPR000719">
    <property type="entry name" value="Prot_kinase_dom"/>
</dbReference>
<dbReference type="Pfam" id="PF07714">
    <property type="entry name" value="PK_Tyr_Ser-Thr"/>
    <property type="match status" value="1"/>
</dbReference>
<dbReference type="AlphaFoldDB" id="A0A8T1XET1"/>
<dbReference type="InterPro" id="IPR051681">
    <property type="entry name" value="Ser/Thr_Kinases-Pseudokinases"/>
</dbReference>
<feature type="domain" description="Protein kinase" evidence="1">
    <location>
        <begin position="250"/>
        <end position="506"/>
    </location>
</feature>
<dbReference type="GO" id="GO:0005524">
    <property type="term" value="F:ATP binding"/>
    <property type="evidence" value="ECO:0007669"/>
    <property type="project" value="InterPro"/>
</dbReference>
<gene>
    <name evidence="2" type="ORF">PHYBOEH_005712</name>
</gene>
<dbReference type="PANTHER" id="PTHR44329">
    <property type="entry name" value="SERINE/THREONINE-PROTEIN KINASE TNNI3K-RELATED"/>
    <property type="match status" value="1"/>
</dbReference>
<dbReference type="SMART" id="SM00220">
    <property type="entry name" value="S_TKc"/>
    <property type="match status" value="1"/>
</dbReference>
<evidence type="ECO:0000313" key="3">
    <source>
        <dbReference type="Proteomes" id="UP000693981"/>
    </source>
</evidence>